<reference evidence="1" key="1">
    <citation type="submission" date="2022-08" db="EMBL/GenBank/DDBJ databases">
        <title>Genome Sequence of Lecanicillium fungicola.</title>
        <authorList>
            <person name="Buettner E."/>
        </authorList>
    </citation>
    <scope>NUCLEOTIDE SEQUENCE</scope>
    <source>
        <strain evidence="1">Babe33</strain>
    </source>
</reference>
<accession>A0ACC1MQX5</accession>
<comment type="caution">
    <text evidence="1">The sequence shown here is derived from an EMBL/GenBank/DDBJ whole genome shotgun (WGS) entry which is preliminary data.</text>
</comment>
<name>A0ACC1MQX5_9HYPO</name>
<dbReference type="EMBL" id="JANJQO010001752">
    <property type="protein sequence ID" value="KAJ2969402.1"/>
    <property type="molecule type" value="Genomic_DNA"/>
</dbReference>
<keyword evidence="2" id="KW-1185">Reference proteome</keyword>
<organism evidence="1 2">
    <name type="scientific">Zarea fungicola</name>
    <dbReference type="NCBI Taxonomy" id="93591"/>
    <lineage>
        <taxon>Eukaryota</taxon>
        <taxon>Fungi</taxon>
        <taxon>Dikarya</taxon>
        <taxon>Ascomycota</taxon>
        <taxon>Pezizomycotina</taxon>
        <taxon>Sordariomycetes</taxon>
        <taxon>Hypocreomycetidae</taxon>
        <taxon>Hypocreales</taxon>
        <taxon>Cordycipitaceae</taxon>
        <taxon>Zarea</taxon>
    </lineage>
</organism>
<gene>
    <name evidence="1" type="ORF">NQ176_g8681</name>
</gene>
<evidence type="ECO:0000313" key="2">
    <source>
        <dbReference type="Proteomes" id="UP001143910"/>
    </source>
</evidence>
<protein>
    <submittedName>
        <fullName evidence="1">Uncharacterized protein</fullName>
    </submittedName>
</protein>
<sequence length="216" mass="24650">MSNTEMTILLVRDTLPGNGLSPAHPFLHETVLNFSVDALTYPSPPSPQTGGHDPAYPRNKWFLIVETENTQACLSMQPYRNNRTGGNGVLVLQLMDNPLHTTPDLLYRQTYVCKSENLTGQDFLNVVLAHGWHKFELVNRRASGLFGRRFHMRAMLSDLQDTNWIGDKSDQGLDVEDYLAREYVIRHRQGEEPRLITGILDIREGRFRLDMATELI</sequence>
<dbReference type="Proteomes" id="UP001143910">
    <property type="component" value="Unassembled WGS sequence"/>
</dbReference>
<proteinExistence type="predicted"/>
<evidence type="ECO:0000313" key="1">
    <source>
        <dbReference type="EMBL" id="KAJ2969402.1"/>
    </source>
</evidence>